<gene>
    <name evidence="2" type="ORF">HXL70_08415</name>
</gene>
<dbReference type="AlphaFoldDB" id="A0A930B722"/>
<reference evidence="2" key="1">
    <citation type="submission" date="2020-04" db="EMBL/GenBank/DDBJ databases">
        <title>Deep metagenomics examines the oral microbiome during advanced dental caries in children, revealing novel taxa and co-occurrences with host molecules.</title>
        <authorList>
            <person name="Baker J.L."/>
            <person name="Morton J.T."/>
            <person name="Dinis M."/>
            <person name="Alvarez R."/>
            <person name="Tran N.C."/>
            <person name="Knight R."/>
            <person name="Edlund A."/>
        </authorList>
    </citation>
    <scope>NUCLEOTIDE SEQUENCE</scope>
    <source>
        <strain evidence="2">JCVI_32_bin.14</strain>
    </source>
</reference>
<evidence type="ECO:0000313" key="3">
    <source>
        <dbReference type="Proteomes" id="UP000757890"/>
    </source>
</evidence>
<dbReference type="InterPro" id="IPR005565">
    <property type="entry name" value="Hemolysn_activator_HlyB_C"/>
</dbReference>
<organism evidence="2 3">
    <name type="scientific">Dialister invisus</name>
    <dbReference type="NCBI Taxonomy" id="218538"/>
    <lineage>
        <taxon>Bacteria</taxon>
        <taxon>Bacillati</taxon>
        <taxon>Bacillota</taxon>
        <taxon>Negativicutes</taxon>
        <taxon>Veillonellales</taxon>
        <taxon>Veillonellaceae</taxon>
        <taxon>Dialister</taxon>
    </lineage>
</organism>
<dbReference type="EMBL" id="JABZMK010000088">
    <property type="protein sequence ID" value="MBF1130043.1"/>
    <property type="molecule type" value="Genomic_DNA"/>
</dbReference>
<dbReference type="GO" id="GO:0098046">
    <property type="term" value="C:type V protein secretion system complex"/>
    <property type="evidence" value="ECO:0007669"/>
    <property type="project" value="TreeGrafter"/>
</dbReference>
<dbReference type="Gene3D" id="2.40.160.50">
    <property type="entry name" value="membrane protein fhac: a member of the omp85/tpsb transporter family"/>
    <property type="match status" value="1"/>
</dbReference>
<comment type="caution">
    <text evidence="2">The sequence shown here is derived from an EMBL/GenBank/DDBJ whole genome shotgun (WGS) entry which is preliminary data.</text>
</comment>
<dbReference type="PANTHER" id="PTHR34597">
    <property type="entry name" value="SLR1661 PROTEIN"/>
    <property type="match status" value="1"/>
</dbReference>
<protein>
    <submittedName>
        <fullName evidence="2">ShlB/FhaC/HecB family hemolysin secretion/activation protein</fullName>
    </submittedName>
</protein>
<dbReference type="PANTHER" id="PTHR34597:SF3">
    <property type="entry name" value="OUTER MEMBRANE TRANSPORTER CDIB"/>
    <property type="match status" value="1"/>
</dbReference>
<feature type="domain" description="Haemolysin activator HlyB C-terminal" evidence="1">
    <location>
        <begin position="15"/>
        <end position="329"/>
    </location>
</feature>
<accession>A0A930B722</accession>
<evidence type="ECO:0000259" key="1">
    <source>
        <dbReference type="Pfam" id="PF03865"/>
    </source>
</evidence>
<dbReference type="GO" id="GO:0008320">
    <property type="term" value="F:protein transmembrane transporter activity"/>
    <property type="evidence" value="ECO:0007669"/>
    <property type="project" value="TreeGrafter"/>
</dbReference>
<dbReference type="Pfam" id="PF03865">
    <property type="entry name" value="ShlB"/>
    <property type="match status" value="1"/>
</dbReference>
<feature type="non-terminal residue" evidence="2">
    <location>
        <position position="1"/>
    </location>
</feature>
<dbReference type="InterPro" id="IPR051544">
    <property type="entry name" value="TPS_OM_transporter"/>
</dbReference>
<evidence type="ECO:0000313" key="2">
    <source>
        <dbReference type="EMBL" id="MBF1130043.1"/>
    </source>
</evidence>
<dbReference type="Proteomes" id="UP000757890">
    <property type="component" value="Unassembled WGS sequence"/>
</dbReference>
<proteinExistence type="predicted"/>
<dbReference type="GO" id="GO:0046819">
    <property type="term" value="P:protein secretion by the type V secretion system"/>
    <property type="evidence" value="ECO:0007669"/>
    <property type="project" value="TreeGrafter"/>
</dbReference>
<name>A0A930B722_9FIRM</name>
<sequence length="366" mass="41002">LDVSMKLLPAEEADMTDVELTITKGKQIKGSLSVDDSGLEDTGSIQWNAALGIDRLFNANDLFRISGNTDGSRDGYEKGTRGQGISYSIPRGWDTFTLRHNRYRYHRTVESRPYDFISSGKTRITEFTFSHVMGRTKNEKYGWDISLTKRNAHYFINDMEIPVQAMDTTAMEIGLFDRVYTGSGTLYTRLGYKMGTGWFGAKPDTDNPASPKTHYKMWLLDIDWQKPLTLGHRPASFTTSLHGQWTTGGMRLYSTDMVSIGNRYTVRGFDGEYTLMGENGWYIRNELSSSLPRLHSSVYAGLDAGAVYGVSTEILTGRTIAGMALGMRGTFPSGLFYDTFISRALYKPDGFHTKTWAGGFTLGCQF</sequence>